<dbReference type="EMBL" id="MN740079">
    <property type="protein sequence ID" value="QHT86973.1"/>
    <property type="molecule type" value="Genomic_DNA"/>
</dbReference>
<name>A0A6C0I4A3_9ZZZZ</name>
<accession>A0A6C0I4A3</accession>
<reference evidence="1" key="1">
    <citation type="journal article" date="2020" name="Nature">
        <title>Giant virus diversity and host interactions through global metagenomics.</title>
        <authorList>
            <person name="Schulz F."/>
            <person name="Roux S."/>
            <person name="Paez-Espino D."/>
            <person name="Jungbluth S."/>
            <person name="Walsh D.A."/>
            <person name="Denef V.J."/>
            <person name="McMahon K.D."/>
            <person name="Konstantinidis K.T."/>
            <person name="Eloe-Fadrosh E.A."/>
            <person name="Kyrpides N.C."/>
            <person name="Woyke T."/>
        </authorList>
    </citation>
    <scope>NUCLEOTIDE SEQUENCE</scope>
    <source>
        <strain evidence="1">GVMAG-M-3300023184-18</strain>
    </source>
</reference>
<organism evidence="1">
    <name type="scientific">viral metagenome</name>
    <dbReference type="NCBI Taxonomy" id="1070528"/>
    <lineage>
        <taxon>unclassified sequences</taxon>
        <taxon>metagenomes</taxon>
        <taxon>organismal metagenomes</taxon>
    </lineage>
</organism>
<dbReference type="AlphaFoldDB" id="A0A6C0I4A3"/>
<sequence length="155" mass="18188">MNREISERERDLFRRIQAEEAAQEATAATETTLSLPIAIGRATSMTFYSRSNPFYHQWTIDKDRAQWYPLKFDKDVANGTIVTIRTFSTNFINAMDALHCIMTNAKCITDREYEQTYKRVFSASYSIGRFYFEWEKTHFGVTKVCDKWHNAVLNE</sequence>
<evidence type="ECO:0000313" key="1">
    <source>
        <dbReference type="EMBL" id="QHT86973.1"/>
    </source>
</evidence>
<proteinExistence type="predicted"/>
<protein>
    <submittedName>
        <fullName evidence="1">Uncharacterized protein</fullName>
    </submittedName>
</protein>